<proteinExistence type="predicted"/>
<evidence type="ECO:0000313" key="1">
    <source>
        <dbReference type="EMBL" id="JAD71843.1"/>
    </source>
</evidence>
<sequence length="57" mass="6571">MELNSLYKRKRSPSSLYRSQSQIVPLLELLDPGAHRHQIHPCPNPHCPNLVQEWVVG</sequence>
<reference evidence="1" key="2">
    <citation type="journal article" date="2015" name="Data Brief">
        <title>Shoot transcriptome of the giant reed, Arundo donax.</title>
        <authorList>
            <person name="Barrero R.A."/>
            <person name="Guerrero F.D."/>
            <person name="Moolhuijzen P."/>
            <person name="Goolsby J.A."/>
            <person name="Tidwell J."/>
            <person name="Bellgard S.E."/>
            <person name="Bellgard M.I."/>
        </authorList>
    </citation>
    <scope>NUCLEOTIDE SEQUENCE</scope>
    <source>
        <tissue evidence="1">Shoot tissue taken approximately 20 cm above the soil surface</tissue>
    </source>
</reference>
<organism evidence="1">
    <name type="scientific">Arundo donax</name>
    <name type="common">Giant reed</name>
    <name type="synonym">Donax arundinaceus</name>
    <dbReference type="NCBI Taxonomy" id="35708"/>
    <lineage>
        <taxon>Eukaryota</taxon>
        <taxon>Viridiplantae</taxon>
        <taxon>Streptophyta</taxon>
        <taxon>Embryophyta</taxon>
        <taxon>Tracheophyta</taxon>
        <taxon>Spermatophyta</taxon>
        <taxon>Magnoliopsida</taxon>
        <taxon>Liliopsida</taxon>
        <taxon>Poales</taxon>
        <taxon>Poaceae</taxon>
        <taxon>PACMAD clade</taxon>
        <taxon>Arundinoideae</taxon>
        <taxon>Arundineae</taxon>
        <taxon>Arundo</taxon>
    </lineage>
</organism>
<protein>
    <submittedName>
        <fullName evidence="1">Uncharacterized protein</fullName>
    </submittedName>
</protein>
<reference evidence="1" key="1">
    <citation type="submission" date="2014-09" db="EMBL/GenBank/DDBJ databases">
        <authorList>
            <person name="Magalhaes I.L.F."/>
            <person name="Oliveira U."/>
            <person name="Santos F.R."/>
            <person name="Vidigal T.H.D.A."/>
            <person name="Brescovit A.D."/>
            <person name="Santos A.J."/>
        </authorList>
    </citation>
    <scope>NUCLEOTIDE SEQUENCE</scope>
    <source>
        <tissue evidence="1">Shoot tissue taken approximately 20 cm above the soil surface</tissue>
    </source>
</reference>
<name>A0A0A9CBK7_ARUDO</name>
<dbReference type="EMBL" id="GBRH01226052">
    <property type="protein sequence ID" value="JAD71843.1"/>
    <property type="molecule type" value="Transcribed_RNA"/>
</dbReference>
<accession>A0A0A9CBK7</accession>
<dbReference type="AlphaFoldDB" id="A0A0A9CBK7"/>